<dbReference type="Proteomes" id="UP001230629">
    <property type="component" value="Unassembled WGS sequence"/>
</dbReference>
<dbReference type="InterPro" id="IPR038765">
    <property type="entry name" value="Papain-like_cys_pep_sf"/>
</dbReference>
<evidence type="ECO:0000256" key="4">
    <source>
        <dbReference type="ARBA" id="ARBA00022807"/>
    </source>
</evidence>
<name>A0A1A9E009_STRAG</name>
<dbReference type="AlphaFoldDB" id="A0A1A9E009"/>
<reference evidence="7 8" key="1">
    <citation type="journal article" date="2018" name="Emerg. Microbes Infect.">
        <title>Phenotypic and molecular analysis of nontypeable Group B streptococci: identification of cps2a and hybrid cps2a/cps5 Group B streptococcal capsule gene clusters.</title>
        <authorList>
            <person name="Alhhazmi A."/>
            <person name="Tyrrell G.J."/>
        </authorList>
    </citation>
    <scope>NUCLEOTIDE SEQUENCE [LARGE SCALE GENOMIC DNA]</scope>
    <source>
        <strain evidence="7 8">PLGBS17</strain>
    </source>
</reference>
<accession>A0A1A9E009</accession>
<dbReference type="Pfam" id="PF05382">
    <property type="entry name" value="Amidase_5"/>
    <property type="match status" value="1"/>
</dbReference>
<dbReference type="RefSeq" id="WP_000236382.1">
    <property type="nucleotide sequence ID" value="NZ_CDCF01000019.1"/>
</dbReference>
<dbReference type="GO" id="GO:0008234">
    <property type="term" value="F:cysteine-type peptidase activity"/>
    <property type="evidence" value="ECO:0007669"/>
    <property type="project" value="UniProtKB-KW"/>
</dbReference>
<dbReference type="Proteomes" id="UP000256718">
    <property type="component" value="Unassembled WGS sequence"/>
</dbReference>
<dbReference type="EMBL" id="QHGZ01000009">
    <property type="protein sequence ID" value="RDY91535.1"/>
    <property type="molecule type" value="Genomic_DNA"/>
</dbReference>
<feature type="domain" description="NlpC/P60" evidence="5">
    <location>
        <begin position="1"/>
        <end position="142"/>
    </location>
</feature>
<evidence type="ECO:0000256" key="2">
    <source>
        <dbReference type="ARBA" id="ARBA00022670"/>
    </source>
</evidence>
<dbReference type="PROSITE" id="PS51935">
    <property type="entry name" value="NLPC_P60"/>
    <property type="match status" value="1"/>
</dbReference>
<evidence type="ECO:0000259" key="5">
    <source>
        <dbReference type="PROSITE" id="PS51935"/>
    </source>
</evidence>
<gene>
    <name evidence="7" type="ORF">C4618_00560</name>
    <name evidence="6" type="ORF">QP229_00855</name>
</gene>
<proteinExistence type="inferred from homology"/>
<organism evidence="7 8">
    <name type="scientific">Streptococcus agalactiae</name>
    <dbReference type="NCBI Taxonomy" id="1311"/>
    <lineage>
        <taxon>Bacteria</taxon>
        <taxon>Bacillati</taxon>
        <taxon>Bacillota</taxon>
        <taxon>Bacilli</taxon>
        <taxon>Lactobacillales</taxon>
        <taxon>Streptococcaceae</taxon>
        <taxon>Streptococcus</taxon>
    </lineage>
</organism>
<evidence type="ECO:0000313" key="8">
    <source>
        <dbReference type="Proteomes" id="UP000256718"/>
    </source>
</evidence>
<evidence type="ECO:0000256" key="3">
    <source>
        <dbReference type="ARBA" id="ARBA00022801"/>
    </source>
</evidence>
<dbReference type="Gene3D" id="3.90.1720.10">
    <property type="entry name" value="endopeptidase domain like (from Nostoc punctiforme)"/>
    <property type="match status" value="1"/>
</dbReference>
<evidence type="ECO:0000256" key="1">
    <source>
        <dbReference type="ARBA" id="ARBA00007074"/>
    </source>
</evidence>
<keyword evidence="2" id="KW-0645">Protease</keyword>
<dbReference type="GO" id="GO:0006508">
    <property type="term" value="P:proteolysis"/>
    <property type="evidence" value="ECO:0007669"/>
    <property type="project" value="UniProtKB-KW"/>
</dbReference>
<comment type="caution">
    <text evidence="7">The sequence shown here is derived from an EMBL/GenBank/DDBJ whole genome shotgun (WGS) entry which is preliminary data.</text>
</comment>
<protein>
    <submittedName>
        <fullName evidence="7">CHAP domain-containing protein</fullName>
    </submittedName>
    <submittedName>
        <fullName evidence="6">Peptidoglycan amidohydrolase family protein</fullName>
    </submittedName>
</protein>
<dbReference type="SUPFAM" id="SSF54001">
    <property type="entry name" value="Cysteine proteinases"/>
    <property type="match status" value="1"/>
</dbReference>
<dbReference type="EMBL" id="JASOIH010000001">
    <property type="protein sequence ID" value="MDK6898551.1"/>
    <property type="molecule type" value="Genomic_DNA"/>
</dbReference>
<sequence>MVINIEQAIAWMASRKGKVTYSMDYRNGPSSYDCSSSVYFALRSAGASDNGWAVNTEYEHDWLIKNGYVLIAENTNWNAQRGDIFIWGKRGASAGAFGHTGMFVDPDNIIHCNYGYNSITVNNHDEIWGYNGQPYVYAYRYSGKQSNAKVDNKSVVSKFEKELDVNTPLSNSNMPYYEATISEDYYVESKPDVNSTDKELLVAGTRVRVYEKVKGWARIGAPQSNQWVEDAYLIDATDM</sequence>
<dbReference type="InterPro" id="IPR000064">
    <property type="entry name" value="NLP_P60_dom"/>
</dbReference>
<dbReference type="KEGG" id="sagg:EN73_03545"/>
<comment type="similarity">
    <text evidence="1">Belongs to the peptidase C40 family.</text>
</comment>
<keyword evidence="4" id="KW-0788">Thiol protease</keyword>
<reference evidence="6" key="2">
    <citation type="submission" date="2023-05" db="EMBL/GenBank/DDBJ databases">
        <title>Cataloging the Phylogenetic Diversity of Human Bladder Bacteria.</title>
        <authorList>
            <person name="Du J."/>
        </authorList>
    </citation>
    <scope>NUCLEOTIDE SEQUENCE</scope>
    <source>
        <strain evidence="6">UMB8703</strain>
    </source>
</reference>
<evidence type="ECO:0000313" key="6">
    <source>
        <dbReference type="EMBL" id="MDK6898551.1"/>
    </source>
</evidence>
<keyword evidence="3" id="KW-0378">Hydrolase</keyword>
<dbReference type="InterPro" id="IPR008044">
    <property type="entry name" value="Phage_lysin"/>
</dbReference>
<evidence type="ECO:0000313" key="7">
    <source>
        <dbReference type="EMBL" id="RDY91535.1"/>
    </source>
</evidence>